<dbReference type="SUPFAM" id="SSF89837">
    <property type="entry name" value="Doublecortin (DC)"/>
    <property type="match status" value="1"/>
</dbReference>
<feature type="region of interest" description="Disordered" evidence="1">
    <location>
        <begin position="141"/>
        <end position="232"/>
    </location>
</feature>
<feature type="region of interest" description="Disordered" evidence="1">
    <location>
        <begin position="1"/>
        <end position="29"/>
    </location>
</feature>
<feature type="compositionally biased region" description="Acidic residues" evidence="1">
    <location>
        <begin position="373"/>
        <end position="382"/>
    </location>
</feature>
<feature type="region of interest" description="Disordered" evidence="1">
    <location>
        <begin position="283"/>
        <end position="403"/>
    </location>
</feature>
<evidence type="ECO:0000313" key="4">
    <source>
        <dbReference type="WBParaSite" id="MBELARI_LOCUS19729"/>
    </source>
</evidence>
<dbReference type="Gene3D" id="3.10.20.230">
    <property type="entry name" value="Doublecortin domain"/>
    <property type="match status" value="1"/>
</dbReference>
<dbReference type="SMART" id="SM00537">
    <property type="entry name" value="DCX"/>
    <property type="match status" value="1"/>
</dbReference>
<evidence type="ECO:0000313" key="3">
    <source>
        <dbReference type="Proteomes" id="UP000887575"/>
    </source>
</evidence>
<keyword evidence="3" id="KW-1185">Reference proteome</keyword>
<dbReference type="PANTHER" id="PTHR23004:SF11">
    <property type="entry name" value="PROTEIN RPI-1"/>
    <property type="match status" value="1"/>
</dbReference>
<name>A0AAF3EZQ2_9BILA</name>
<evidence type="ECO:0000256" key="1">
    <source>
        <dbReference type="SAM" id="MobiDB-lite"/>
    </source>
</evidence>
<feature type="domain" description="Doublecortin" evidence="2">
    <location>
        <begin position="40"/>
        <end position="120"/>
    </location>
</feature>
<dbReference type="InterPro" id="IPR036572">
    <property type="entry name" value="Doublecortin_dom_sf"/>
</dbReference>
<protein>
    <recommendedName>
        <fullName evidence="2">Doublecortin domain-containing protein</fullName>
    </recommendedName>
</protein>
<dbReference type="GO" id="GO:0005815">
    <property type="term" value="C:microtubule organizing center"/>
    <property type="evidence" value="ECO:0007669"/>
    <property type="project" value="TreeGrafter"/>
</dbReference>
<dbReference type="PANTHER" id="PTHR23004">
    <property type="entry name" value="DOUBLECORTIN DOMAIN CONTAINING 2"/>
    <property type="match status" value="1"/>
</dbReference>
<organism evidence="3 4">
    <name type="scientific">Mesorhabditis belari</name>
    <dbReference type="NCBI Taxonomy" id="2138241"/>
    <lineage>
        <taxon>Eukaryota</taxon>
        <taxon>Metazoa</taxon>
        <taxon>Ecdysozoa</taxon>
        <taxon>Nematoda</taxon>
        <taxon>Chromadorea</taxon>
        <taxon>Rhabditida</taxon>
        <taxon>Rhabditina</taxon>
        <taxon>Rhabditomorpha</taxon>
        <taxon>Rhabditoidea</taxon>
        <taxon>Rhabditidae</taxon>
        <taxon>Mesorhabditinae</taxon>
        <taxon>Mesorhabditis</taxon>
    </lineage>
</organism>
<dbReference type="Proteomes" id="UP000887575">
    <property type="component" value="Unassembled WGS sequence"/>
</dbReference>
<evidence type="ECO:0000259" key="2">
    <source>
        <dbReference type="PROSITE" id="PS50309"/>
    </source>
</evidence>
<feature type="compositionally biased region" description="Polar residues" evidence="1">
    <location>
        <begin position="215"/>
        <end position="231"/>
    </location>
</feature>
<dbReference type="Pfam" id="PF03607">
    <property type="entry name" value="DCX"/>
    <property type="match status" value="1"/>
</dbReference>
<proteinExistence type="predicted"/>
<feature type="compositionally biased region" description="Basic and acidic residues" evidence="1">
    <location>
        <begin position="354"/>
        <end position="372"/>
    </location>
</feature>
<feature type="compositionally biased region" description="Basic and acidic residues" evidence="1">
    <location>
        <begin position="383"/>
        <end position="403"/>
    </location>
</feature>
<accession>A0AAF3EZQ2</accession>
<dbReference type="AlphaFoldDB" id="A0AAF3EZQ2"/>
<dbReference type="PROSITE" id="PS50309">
    <property type="entry name" value="DC"/>
    <property type="match status" value="1"/>
</dbReference>
<feature type="compositionally biased region" description="Basic residues" evidence="1">
    <location>
        <begin position="7"/>
        <end position="20"/>
    </location>
</feature>
<reference evidence="4" key="1">
    <citation type="submission" date="2024-02" db="UniProtKB">
        <authorList>
            <consortium name="WormBaseParasite"/>
        </authorList>
    </citation>
    <scope>IDENTIFICATION</scope>
</reference>
<feature type="compositionally biased region" description="Acidic residues" evidence="1">
    <location>
        <begin position="320"/>
        <end position="337"/>
    </location>
</feature>
<dbReference type="GO" id="GO:0035556">
    <property type="term" value="P:intracellular signal transduction"/>
    <property type="evidence" value="ECO:0007669"/>
    <property type="project" value="InterPro"/>
</dbReference>
<dbReference type="WBParaSite" id="MBELARI_LOCUS19729">
    <property type="protein sequence ID" value="MBELARI_LOCUS19729"/>
    <property type="gene ID" value="MBELARI_LOCUS19729"/>
</dbReference>
<sequence length="403" mass="44060">MTESSLKKKRSSSLKRRSGKAPRDWTGGGGVPSYALADTKRIHVFRNGDIYHPGIRVVVNPRQMRDMAPFLDLVNQKLQMIAGARKLFTTGGKEIKRIADIENDKEYVASPGPFTPLPYGQTLVRSASSFITSMTSTSLASQLARSSRSSEPRKSNSESGGKRKRPKSQAPPGTAPADLSSRVKRAVSVGEKKIKNLSSSNGESTTKKLKKKIQNGVNTAKKTSGDAQNNGKKVVKKMKKKAQNAVNGVVKMGNDGKDHVVEGVNGMATAGGAAIGAVGGAIGGAVSGVFSDKDEEKEDHEGKEGHHEGNHHENHKESDKDDESEKENDHEKDEDDVEERHHSRRHSKVSVKSTHSEAHHNQHESGREHSEEKDDEEDDEHDEKESKAESDDSKRTQTIMKHD</sequence>
<dbReference type="GO" id="GO:0005874">
    <property type="term" value="C:microtubule"/>
    <property type="evidence" value="ECO:0007669"/>
    <property type="project" value="TreeGrafter"/>
</dbReference>
<feature type="compositionally biased region" description="Basic and acidic residues" evidence="1">
    <location>
        <begin position="291"/>
        <end position="319"/>
    </location>
</feature>
<dbReference type="InterPro" id="IPR003533">
    <property type="entry name" value="Doublecortin_dom"/>
</dbReference>